<dbReference type="Proteomes" id="UP000217763">
    <property type="component" value="Chromosome"/>
</dbReference>
<dbReference type="AlphaFoldDB" id="A0A291HPB4"/>
<accession>A0A291HPB4</accession>
<dbReference type="NCBIfam" id="TIGR00661">
    <property type="entry name" value="MJ1255"/>
    <property type="match status" value="1"/>
</dbReference>
<name>A0A291HPB4_9GAMM</name>
<keyword evidence="1" id="KW-0808">Transferase</keyword>
<dbReference type="GO" id="GO:0016740">
    <property type="term" value="F:transferase activity"/>
    <property type="evidence" value="ECO:0007669"/>
    <property type="project" value="UniProtKB-KW"/>
</dbReference>
<organism evidence="1 2">
    <name type="scientific">Zobellella denitrificans</name>
    <dbReference type="NCBI Taxonomy" id="347534"/>
    <lineage>
        <taxon>Bacteria</taxon>
        <taxon>Pseudomonadati</taxon>
        <taxon>Pseudomonadota</taxon>
        <taxon>Gammaproteobacteria</taxon>
        <taxon>Aeromonadales</taxon>
        <taxon>Aeromonadaceae</taxon>
        <taxon>Zobellella</taxon>
    </lineage>
</organism>
<gene>
    <name evidence="1" type="ORF">AN401_09065</name>
</gene>
<dbReference type="EMBL" id="CP012621">
    <property type="protein sequence ID" value="ATG73984.1"/>
    <property type="molecule type" value="Genomic_DNA"/>
</dbReference>
<dbReference type="InterPro" id="IPR005262">
    <property type="entry name" value="MJ1255-like"/>
</dbReference>
<sequence length="350" mass="38526">MRILYGVQGTGNGHITRARVMAAALRRRGLAVDFLFSGRRPEDYFDMATFGDYQSRSGLTFVTRRGRVDTLATLGRCRPRQLLKDIHALPVRDYDLVLNDFEPVTAWAARRAGVPCVGISHQAAFLSDIPRQGEGWLNRRLIRHFAPADGQLGLHWHHFGQPLLPPLIAPAPAVAATVPDKVLVYLPFEAPGDIAALLGGFPHVRFYCYHPGAAPREQGHLHWRTPSRQGFLRDLAESAGVIANSGFELSSEALSLGKKLLVKPLGGQFEQLSNALALARLNLGSVMARLDSSAVAAWLARPPAEPVHYPEVAEQLVDWLLAGDRRDPASLCEGLWRQVRFPSYCTLPGN</sequence>
<reference evidence="2" key="1">
    <citation type="submission" date="2015-09" db="EMBL/GenBank/DDBJ databases">
        <authorList>
            <person name="Shao Z."/>
            <person name="Wang L."/>
        </authorList>
    </citation>
    <scope>NUCLEOTIDE SEQUENCE [LARGE SCALE GENOMIC DNA]</scope>
    <source>
        <strain evidence="2">F13-1</strain>
    </source>
</reference>
<dbReference type="Pfam" id="PF13528">
    <property type="entry name" value="Glyco_trans_1_3"/>
    <property type="match status" value="1"/>
</dbReference>
<protein>
    <submittedName>
        <fullName evidence="1">Glycosyltransferase</fullName>
    </submittedName>
</protein>
<proteinExistence type="predicted"/>
<keyword evidence="2" id="KW-1185">Reference proteome</keyword>
<evidence type="ECO:0000313" key="1">
    <source>
        <dbReference type="EMBL" id="ATG73984.1"/>
    </source>
</evidence>
<dbReference type="SUPFAM" id="SSF53756">
    <property type="entry name" value="UDP-Glycosyltransferase/glycogen phosphorylase"/>
    <property type="match status" value="1"/>
</dbReference>
<dbReference type="KEGG" id="zdf:AN401_09065"/>
<dbReference type="RefSeq" id="WP_096779157.1">
    <property type="nucleotide sequence ID" value="NZ_CP012621.1"/>
</dbReference>
<evidence type="ECO:0000313" key="2">
    <source>
        <dbReference type="Proteomes" id="UP000217763"/>
    </source>
</evidence>